<feature type="compositionally biased region" description="Basic and acidic residues" evidence="1">
    <location>
        <begin position="1"/>
        <end position="10"/>
    </location>
</feature>
<feature type="region of interest" description="Disordered" evidence="1">
    <location>
        <begin position="1"/>
        <end position="33"/>
    </location>
</feature>
<dbReference type="Proteomes" id="UP001140453">
    <property type="component" value="Unassembled WGS sequence"/>
</dbReference>
<keyword evidence="2" id="KW-0472">Membrane</keyword>
<dbReference type="EMBL" id="JAPEVB010000003">
    <property type="protein sequence ID" value="KAJ4390837.1"/>
    <property type="molecule type" value="Genomic_DNA"/>
</dbReference>
<dbReference type="AlphaFoldDB" id="A0A9W8YUP3"/>
<keyword evidence="2" id="KW-0812">Transmembrane</keyword>
<keyword evidence="4" id="KW-1185">Reference proteome</keyword>
<comment type="caution">
    <text evidence="3">The sequence shown here is derived from an EMBL/GenBank/DDBJ whole genome shotgun (WGS) entry which is preliminary data.</text>
</comment>
<name>A0A9W8YUP3_9PEZI</name>
<dbReference type="OrthoDB" id="4700626at2759"/>
<keyword evidence="2" id="KW-1133">Transmembrane helix</keyword>
<organism evidence="3 4">
    <name type="scientific">Gnomoniopsis smithogilvyi</name>
    <dbReference type="NCBI Taxonomy" id="1191159"/>
    <lineage>
        <taxon>Eukaryota</taxon>
        <taxon>Fungi</taxon>
        <taxon>Dikarya</taxon>
        <taxon>Ascomycota</taxon>
        <taxon>Pezizomycotina</taxon>
        <taxon>Sordariomycetes</taxon>
        <taxon>Sordariomycetidae</taxon>
        <taxon>Diaporthales</taxon>
        <taxon>Gnomoniaceae</taxon>
        <taxon>Gnomoniopsis</taxon>
    </lineage>
</organism>
<evidence type="ECO:0000256" key="2">
    <source>
        <dbReference type="SAM" id="Phobius"/>
    </source>
</evidence>
<accession>A0A9W8YUP3</accession>
<dbReference type="Gene3D" id="1.20.120.20">
    <property type="entry name" value="Apolipoprotein"/>
    <property type="match status" value="1"/>
</dbReference>
<feature type="transmembrane region" description="Helical" evidence="2">
    <location>
        <begin position="400"/>
        <end position="418"/>
    </location>
</feature>
<protein>
    <submittedName>
        <fullName evidence="3">Uncharacterized protein</fullName>
    </submittedName>
</protein>
<evidence type="ECO:0000313" key="3">
    <source>
        <dbReference type="EMBL" id="KAJ4390837.1"/>
    </source>
</evidence>
<gene>
    <name evidence="3" type="ORF">N0V93_004436</name>
</gene>
<proteinExistence type="predicted"/>
<reference evidence="3" key="1">
    <citation type="submission" date="2022-10" db="EMBL/GenBank/DDBJ databases">
        <title>Tapping the CABI collections for fungal endophytes: first genome assemblies for Collariella, Neodidymelliopsis, Ascochyta clinopodiicola, Didymella pomorum, Didymosphaeria variabile, Neocosmospora piperis and Neocucurbitaria cava.</title>
        <authorList>
            <person name="Hill R."/>
        </authorList>
    </citation>
    <scope>NUCLEOTIDE SEQUENCE</scope>
    <source>
        <strain evidence="3">IMI 355082</strain>
    </source>
</reference>
<feature type="transmembrane region" description="Helical" evidence="2">
    <location>
        <begin position="309"/>
        <end position="337"/>
    </location>
</feature>
<feature type="transmembrane region" description="Helical" evidence="2">
    <location>
        <begin position="349"/>
        <end position="380"/>
    </location>
</feature>
<feature type="transmembrane region" description="Helical" evidence="2">
    <location>
        <begin position="45"/>
        <end position="68"/>
    </location>
</feature>
<sequence>MEHHPEHGFPRGDWQSEGSVQEPHYSEKQPRQPSTKASKRYMWRIFRLGTSLALTIAALVLTLIILVVGRHGNAGSDLALITIDMSDFAKFNPPTIELVHNTTSASKTRRGFGSITSDIASAAGSVETSVETFVSGVASAVETAAGAVATAAEAEADEIIQEIGDGIDEIESAVEGLFDKVMGTIQDDLNAWLKEAASSLDDLDLPTKMSLHLTTSCTTTSTNESTNSTATSCSQLFSTGSISFNATENNGTIFGFQPGNLIAKALGVFFVPTSAQQDIRESVDNTTNKVEKLMQEAKSDVASWTVDLLFIPIVVIYALAVVFMCLLLLILIAATALTVRGGDEVPARIYGLCGTVSAVATFFLLLGSVVLTVVALVAYIIGLGGNVVGITVSSGSKLKWMSWAAFFVMLFVTGSLKIEEFVADCIFWWRFLTKILRLGKTKGGVKEVMRDM</sequence>
<evidence type="ECO:0000256" key="1">
    <source>
        <dbReference type="SAM" id="MobiDB-lite"/>
    </source>
</evidence>
<evidence type="ECO:0000313" key="4">
    <source>
        <dbReference type="Proteomes" id="UP001140453"/>
    </source>
</evidence>